<accession>A0AA51NAR8</accession>
<keyword evidence="6 8" id="KW-1133">Transmembrane helix</keyword>
<dbReference type="Pfam" id="PF02080">
    <property type="entry name" value="TrkA_C"/>
    <property type="match status" value="1"/>
</dbReference>
<dbReference type="PROSITE" id="PS51202">
    <property type="entry name" value="RCK_C"/>
    <property type="match status" value="1"/>
</dbReference>
<keyword evidence="3" id="KW-0813">Transport</keyword>
<evidence type="ECO:0000256" key="1">
    <source>
        <dbReference type="ARBA" id="ARBA00004141"/>
    </source>
</evidence>
<organism evidence="11 12">
    <name type="scientific">Marivirga arenosa</name>
    <dbReference type="NCBI Taxonomy" id="3059076"/>
    <lineage>
        <taxon>Bacteria</taxon>
        <taxon>Pseudomonadati</taxon>
        <taxon>Bacteroidota</taxon>
        <taxon>Cytophagia</taxon>
        <taxon>Cytophagales</taxon>
        <taxon>Marivirgaceae</taxon>
        <taxon>Marivirga</taxon>
    </lineage>
</organism>
<dbReference type="InterPro" id="IPR036291">
    <property type="entry name" value="NAD(P)-bd_dom_sf"/>
</dbReference>
<gene>
    <name evidence="11" type="ORF">QYS48_29450</name>
</gene>
<dbReference type="GO" id="GO:0006813">
    <property type="term" value="P:potassium ion transport"/>
    <property type="evidence" value="ECO:0007669"/>
    <property type="project" value="UniProtKB-KW"/>
</dbReference>
<evidence type="ECO:0000256" key="8">
    <source>
        <dbReference type="SAM" id="Phobius"/>
    </source>
</evidence>
<name>A0AA51NAR8_9BACT</name>
<feature type="transmembrane region" description="Helical" evidence="8">
    <location>
        <begin position="12"/>
        <end position="29"/>
    </location>
</feature>
<dbReference type="Gene3D" id="3.30.70.1450">
    <property type="entry name" value="Regulator of K+ conductance, C-terminal domain"/>
    <property type="match status" value="1"/>
</dbReference>
<dbReference type="PANTHER" id="PTHR42751">
    <property type="entry name" value="SODIUM/HYDROGEN EXCHANGER FAMILY/TRKA DOMAIN PROTEIN"/>
    <property type="match status" value="1"/>
</dbReference>
<dbReference type="Proteomes" id="UP001244443">
    <property type="component" value="Chromosome"/>
</dbReference>
<feature type="transmembrane region" description="Helical" evidence="8">
    <location>
        <begin position="337"/>
        <end position="357"/>
    </location>
</feature>
<protein>
    <submittedName>
        <fullName evidence="11">Cation:proton antiporter</fullName>
    </submittedName>
</protein>
<dbReference type="InterPro" id="IPR006153">
    <property type="entry name" value="Cation/H_exchanger_TM"/>
</dbReference>
<keyword evidence="7 8" id="KW-0472">Membrane</keyword>
<comment type="subcellular location">
    <subcellularLocation>
        <location evidence="1">Membrane</location>
        <topology evidence="1">Multi-pass membrane protein</topology>
    </subcellularLocation>
</comment>
<evidence type="ECO:0000256" key="4">
    <source>
        <dbReference type="ARBA" id="ARBA00022538"/>
    </source>
</evidence>
<keyword evidence="5 8" id="KW-0812">Transmembrane</keyword>
<dbReference type="AlphaFoldDB" id="A0AA51NAR8"/>
<dbReference type="RefSeq" id="WP_308357838.1">
    <property type="nucleotide sequence ID" value="NZ_CP129970.2"/>
</dbReference>
<evidence type="ECO:0000256" key="5">
    <source>
        <dbReference type="ARBA" id="ARBA00022692"/>
    </source>
</evidence>
<evidence type="ECO:0000259" key="10">
    <source>
        <dbReference type="PROSITE" id="PS51202"/>
    </source>
</evidence>
<keyword evidence="4" id="KW-0633">Potassium transport</keyword>
<keyword evidence="4" id="KW-0630">Potassium</keyword>
<dbReference type="InterPro" id="IPR003148">
    <property type="entry name" value="RCK_N"/>
</dbReference>
<dbReference type="InterPro" id="IPR038770">
    <property type="entry name" value="Na+/solute_symporter_sf"/>
</dbReference>
<dbReference type="PROSITE" id="PS51201">
    <property type="entry name" value="RCK_N"/>
    <property type="match status" value="1"/>
</dbReference>
<dbReference type="SUPFAM" id="SSF116726">
    <property type="entry name" value="TrkA C-terminal domain-like"/>
    <property type="match status" value="1"/>
</dbReference>
<feature type="transmembrane region" description="Helical" evidence="8">
    <location>
        <begin position="118"/>
        <end position="141"/>
    </location>
</feature>
<evidence type="ECO:0000256" key="7">
    <source>
        <dbReference type="ARBA" id="ARBA00023136"/>
    </source>
</evidence>
<keyword evidence="4" id="KW-0406">Ion transport</keyword>
<feature type="transmembrane region" description="Helical" evidence="8">
    <location>
        <begin position="182"/>
        <end position="202"/>
    </location>
</feature>
<sequence>MILAASVDIPILSDIVIILGLSIFVILLFRKLKIPPIIGFLITGIIAGPYGFQLIDATEGVKVFAEIGVILLLFIIGIEFSIKSLISIKKAVFLGGSVQVIGTILLVSLIALNTGFDLNAAIFLGFLFSLSSTAIVLKLIQDKGETTTPHGKTILAILIFQDIIVVPMMLFTPLLAGQGENIWTEILMMLLKAALLIAFVLVSARYIVPWLFYQIAKTKSKELFILVIVLICFSIAWLSSSLGLSLALGAFLAGLIVSESEYSHQAASNILPFHELFTSFFFVSIGMLLDIFFVADHFLIILGLMVATMVAKTIIATFSGAVLGYPGRTSYRIGFSLFQVGEFAFILSTVGITYGLISDLTYQYFLSVSLFTMGFTPYIISISPKLADFLSSNKLATTIGSHTQKMFFSFPENVEESEELADEELENHIIIIGFGLNGQNVAKAAKSAGIPYVICEMNPDTIKKYKALGEPIHFGDAIQAEVLKSLGVHKAKVVVIAISDPLATKRIVTQIRVISNTIHVIVRTRFITETEENLRLGADEVIPEEFETSVEIFTRVLNQYFIPQKRIKEFVRNIRADNYEMLRGVIKRNPMMKLTEEFPNLTTACYEIERENSQITGKPIAETNIRHNFGVTVIGIKRDGELNTQIGPETTPILGDVIFVFGKPEDLEHFYEKISIQ</sequence>
<evidence type="ECO:0000259" key="9">
    <source>
        <dbReference type="PROSITE" id="PS51201"/>
    </source>
</evidence>
<feature type="domain" description="RCK N-terminal" evidence="9">
    <location>
        <begin position="426"/>
        <end position="543"/>
    </location>
</feature>
<dbReference type="Gene3D" id="3.40.50.720">
    <property type="entry name" value="NAD(P)-binding Rossmann-like Domain"/>
    <property type="match status" value="1"/>
</dbReference>
<feature type="transmembrane region" description="Helical" evidence="8">
    <location>
        <begin position="92"/>
        <end position="112"/>
    </location>
</feature>
<keyword evidence="12" id="KW-1185">Reference proteome</keyword>
<dbReference type="GO" id="GO:0016020">
    <property type="term" value="C:membrane"/>
    <property type="evidence" value="ECO:0007669"/>
    <property type="project" value="UniProtKB-SubCell"/>
</dbReference>
<dbReference type="InterPro" id="IPR036721">
    <property type="entry name" value="RCK_C_sf"/>
</dbReference>
<evidence type="ECO:0000256" key="3">
    <source>
        <dbReference type="ARBA" id="ARBA00022448"/>
    </source>
</evidence>
<evidence type="ECO:0000313" key="12">
    <source>
        <dbReference type="Proteomes" id="UP001244443"/>
    </source>
</evidence>
<dbReference type="SUPFAM" id="SSF51735">
    <property type="entry name" value="NAD(P)-binding Rossmann-fold domains"/>
    <property type="match status" value="1"/>
</dbReference>
<dbReference type="EMBL" id="CP129970">
    <property type="protein sequence ID" value="WMN07650.1"/>
    <property type="molecule type" value="Genomic_DNA"/>
</dbReference>
<proteinExistence type="inferred from homology"/>
<feature type="transmembrane region" description="Helical" evidence="8">
    <location>
        <begin position="61"/>
        <end position="80"/>
    </location>
</feature>
<dbReference type="Pfam" id="PF00999">
    <property type="entry name" value="Na_H_Exchanger"/>
    <property type="match status" value="1"/>
</dbReference>
<dbReference type="GO" id="GO:0015297">
    <property type="term" value="F:antiporter activity"/>
    <property type="evidence" value="ECO:0007669"/>
    <property type="project" value="InterPro"/>
</dbReference>
<feature type="transmembrane region" description="Helical" evidence="8">
    <location>
        <begin position="36"/>
        <end position="55"/>
    </location>
</feature>
<dbReference type="Gene3D" id="1.20.1530.20">
    <property type="match status" value="1"/>
</dbReference>
<feature type="domain" description="RCK C-terminal" evidence="10">
    <location>
        <begin position="591"/>
        <end position="676"/>
    </location>
</feature>
<evidence type="ECO:0000313" key="11">
    <source>
        <dbReference type="EMBL" id="WMN07650.1"/>
    </source>
</evidence>
<feature type="transmembrane region" description="Helical" evidence="8">
    <location>
        <begin position="302"/>
        <end position="325"/>
    </location>
</feature>
<feature type="transmembrane region" description="Helical" evidence="8">
    <location>
        <begin position="223"/>
        <end position="256"/>
    </location>
</feature>
<dbReference type="PANTHER" id="PTHR42751:SF3">
    <property type="entry name" value="SODIUM_GLUTAMATE SYMPORTER"/>
    <property type="match status" value="1"/>
</dbReference>
<dbReference type="Pfam" id="PF02254">
    <property type="entry name" value="TrkA_N"/>
    <property type="match status" value="1"/>
</dbReference>
<feature type="transmembrane region" description="Helical" evidence="8">
    <location>
        <begin position="364"/>
        <end position="383"/>
    </location>
</feature>
<evidence type="ECO:0000256" key="2">
    <source>
        <dbReference type="ARBA" id="ARBA00005551"/>
    </source>
</evidence>
<evidence type="ECO:0000256" key="6">
    <source>
        <dbReference type="ARBA" id="ARBA00022989"/>
    </source>
</evidence>
<reference evidence="11" key="1">
    <citation type="submission" date="2023-08" db="EMBL/GenBank/DDBJ databases">
        <title>Comparative genomics and taxonomic characterization of three novel marine species of genus Marivirga.</title>
        <authorList>
            <person name="Muhammad N."/>
            <person name="Kim S.-G."/>
        </authorList>
    </citation>
    <scope>NUCLEOTIDE SEQUENCE [LARGE SCALE GENOMIC DNA]</scope>
    <source>
        <strain evidence="11">ABR2-2</strain>
    </source>
</reference>
<dbReference type="GO" id="GO:0008324">
    <property type="term" value="F:monoatomic cation transmembrane transporter activity"/>
    <property type="evidence" value="ECO:0007669"/>
    <property type="project" value="InterPro"/>
</dbReference>
<dbReference type="InterPro" id="IPR006037">
    <property type="entry name" value="RCK_C"/>
</dbReference>
<feature type="transmembrane region" description="Helical" evidence="8">
    <location>
        <begin position="153"/>
        <end position="176"/>
    </location>
</feature>
<dbReference type="GO" id="GO:1902600">
    <property type="term" value="P:proton transmembrane transport"/>
    <property type="evidence" value="ECO:0007669"/>
    <property type="project" value="InterPro"/>
</dbReference>
<feature type="transmembrane region" description="Helical" evidence="8">
    <location>
        <begin position="276"/>
        <end position="295"/>
    </location>
</feature>
<comment type="similarity">
    <text evidence="2">Belongs to the monovalent cation:proton antiporter 2 (CPA2) transporter (TC 2.A.37) family.</text>
</comment>